<keyword evidence="2" id="KW-1185">Reference proteome</keyword>
<name>A0A1H4G9M5_9RHOB</name>
<evidence type="ECO:0000313" key="2">
    <source>
        <dbReference type="Proteomes" id="UP000198703"/>
    </source>
</evidence>
<proteinExistence type="predicted"/>
<evidence type="ECO:0008006" key="3">
    <source>
        <dbReference type="Google" id="ProtNLM"/>
    </source>
</evidence>
<evidence type="ECO:0000313" key="1">
    <source>
        <dbReference type="EMBL" id="SEB06289.1"/>
    </source>
</evidence>
<organism evidence="1 2">
    <name type="scientific">Rubrimonas cliftonensis</name>
    <dbReference type="NCBI Taxonomy" id="89524"/>
    <lineage>
        <taxon>Bacteria</taxon>
        <taxon>Pseudomonadati</taxon>
        <taxon>Pseudomonadota</taxon>
        <taxon>Alphaproteobacteria</taxon>
        <taxon>Rhodobacterales</taxon>
        <taxon>Paracoccaceae</taxon>
        <taxon>Rubrimonas</taxon>
    </lineage>
</organism>
<dbReference type="RefSeq" id="WP_093256854.1">
    <property type="nucleotide sequence ID" value="NZ_FNQM01000045.1"/>
</dbReference>
<dbReference type="EMBL" id="FNQM01000045">
    <property type="protein sequence ID" value="SEB06289.1"/>
    <property type="molecule type" value="Genomic_DNA"/>
</dbReference>
<dbReference type="AlphaFoldDB" id="A0A1H4G9M5"/>
<gene>
    <name evidence="1" type="ORF">SAMN05444370_1452</name>
</gene>
<reference evidence="1 2" key="1">
    <citation type="submission" date="2016-10" db="EMBL/GenBank/DDBJ databases">
        <authorList>
            <person name="de Groot N.N."/>
        </authorList>
    </citation>
    <scope>NUCLEOTIDE SEQUENCE [LARGE SCALE GENOMIC DNA]</scope>
    <source>
        <strain evidence="1 2">DSM 15345</strain>
    </source>
</reference>
<dbReference type="STRING" id="89524.SAMN05444370_1452"/>
<sequence>MRRARALIAAAVLGLAAAPILNLGFDPLETFRPPAVSHSPYGNDRVAKIEHLLQAPRYEALLLGSSRTGLLDPNWRPETAGRWYNLGLLGAAPSEIADFAAALALRGKLTDTLVLGLDLFGLAPGGGAPGHLAHPAVSGRGWPGWTMDRLFAPSLSALADAALRAAAGRNAVRADYAGGGAFAMLGAPAPRPAARSAATPGAVAVDPDQLRALRRLAEIADVAGATLCLVWHPHSPTVLGGYDRAGIDRLKRAVTDIGAPVVDLMDAPWARDPAAWFDPKHLAPAAARRQFDAILARCPTGDAAPRIASGHGDPP</sequence>
<dbReference type="Proteomes" id="UP000198703">
    <property type="component" value="Unassembled WGS sequence"/>
</dbReference>
<accession>A0A1H4G9M5</accession>
<protein>
    <recommendedName>
        <fullName evidence="3">GDSL-like Lipase/Acylhydrolase family protein</fullName>
    </recommendedName>
</protein>